<comment type="caution">
    <text evidence="8">The sequence shown here is derived from an EMBL/GenBank/DDBJ whole genome shotgun (WGS) entry which is preliminary data.</text>
</comment>
<dbReference type="PANTHER" id="PTHR19139">
    <property type="entry name" value="AQUAPORIN TRANSPORTER"/>
    <property type="match status" value="1"/>
</dbReference>
<sequence length="164" mass="18304">MDKWPKCDWYHLRYLLRIIFSETVTNTTIIFTLIHYNAELPASLPTAVPAIAVFAWTIWVCGPVSGPQITPIVPAALVFMRHITIIHAVVVMVGQFLGSLFGYLLAWALRPDNHPGVNGTNFGLTLVKHVTVGQAFGLEFLAAFWIIMAVLATLDEFRPSPWTQ</sequence>
<feature type="transmembrane region" description="Helical" evidence="7">
    <location>
        <begin position="83"/>
        <end position="109"/>
    </location>
</feature>
<name>A0A8S9Z8W8_9TREM</name>
<evidence type="ECO:0000256" key="1">
    <source>
        <dbReference type="ARBA" id="ARBA00004141"/>
    </source>
</evidence>
<accession>A0A8S9Z8W8</accession>
<comment type="similarity">
    <text evidence="2 6">Belongs to the MIP/aquaporin (TC 1.A.8) family.</text>
</comment>
<evidence type="ECO:0000256" key="7">
    <source>
        <dbReference type="SAM" id="Phobius"/>
    </source>
</evidence>
<protein>
    <recommendedName>
        <fullName evidence="10">Aquaporin</fullName>
    </recommendedName>
</protein>
<dbReference type="AlphaFoldDB" id="A0A8S9Z8W8"/>
<dbReference type="GO" id="GO:0015250">
    <property type="term" value="F:water channel activity"/>
    <property type="evidence" value="ECO:0007669"/>
    <property type="project" value="TreeGrafter"/>
</dbReference>
<evidence type="ECO:0000256" key="6">
    <source>
        <dbReference type="RuleBase" id="RU000477"/>
    </source>
</evidence>
<evidence type="ECO:0000256" key="3">
    <source>
        <dbReference type="ARBA" id="ARBA00022692"/>
    </source>
</evidence>
<keyword evidence="9" id="KW-1185">Reference proteome</keyword>
<evidence type="ECO:0000313" key="9">
    <source>
        <dbReference type="Proteomes" id="UP000822476"/>
    </source>
</evidence>
<feature type="transmembrane region" description="Helical" evidence="7">
    <location>
        <begin position="42"/>
        <end position="62"/>
    </location>
</feature>
<keyword evidence="6" id="KW-0813">Transport</keyword>
<dbReference type="Pfam" id="PF00230">
    <property type="entry name" value="MIP"/>
    <property type="match status" value="1"/>
</dbReference>
<evidence type="ECO:0000313" key="8">
    <source>
        <dbReference type="EMBL" id="KAF7262046.1"/>
    </source>
</evidence>
<keyword evidence="4 7" id="KW-1133">Transmembrane helix</keyword>
<dbReference type="PRINTS" id="PR00783">
    <property type="entry name" value="MINTRINSICP"/>
</dbReference>
<dbReference type="Gene3D" id="1.20.1080.10">
    <property type="entry name" value="Glycerol uptake facilitator protein"/>
    <property type="match status" value="1"/>
</dbReference>
<gene>
    <name evidence="8" type="ORF">EG68_00636</name>
</gene>
<dbReference type="OrthoDB" id="3222at2759"/>
<dbReference type="Proteomes" id="UP000822476">
    <property type="component" value="Unassembled WGS sequence"/>
</dbReference>
<evidence type="ECO:0000256" key="5">
    <source>
        <dbReference type="ARBA" id="ARBA00023136"/>
    </source>
</evidence>
<proteinExistence type="inferred from homology"/>
<dbReference type="GO" id="GO:0005886">
    <property type="term" value="C:plasma membrane"/>
    <property type="evidence" value="ECO:0007669"/>
    <property type="project" value="TreeGrafter"/>
</dbReference>
<dbReference type="SUPFAM" id="SSF81338">
    <property type="entry name" value="Aquaporin-like"/>
    <property type="match status" value="1"/>
</dbReference>
<dbReference type="InterPro" id="IPR023271">
    <property type="entry name" value="Aquaporin-like"/>
</dbReference>
<dbReference type="EMBL" id="JTDE01000186">
    <property type="protein sequence ID" value="KAF7262046.1"/>
    <property type="molecule type" value="Genomic_DNA"/>
</dbReference>
<evidence type="ECO:0000256" key="2">
    <source>
        <dbReference type="ARBA" id="ARBA00006175"/>
    </source>
</evidence>
<dbReference type="InterPro" id="IPR000425">
    <property type="entry name" value="MIP"/>
</dbReference>
<evidence type="ECO:0000256" key="4">
    <source>
        <dbReference type="ARBA" id="ARBA00022989"/>
    </source>
</evidence>
<evidence type="ECO:0008006" key="10">
    <source>
        <dbReference type="Google" id="ProtNLM"/>
    </source>
</evidence>
<comment type="subcellular location">
    <subcellularLocation>
        <location evidence="1">Membrane</location>
        <topology evidence="1">Multi-pass membrane protein</topology>
    </subcellularLocation>
</comment>
<organism evidence="8 9">
    <name type="scientific">Paragonimus skrjabini miyazakii</name>
    <dbReference type="NCBI Taxonomy" id="59628"/>
    <lineage>
        <taxon>Eukaryota</taxon>
        <taxon>Metazoa</taxon>
        <taxon>Spiralia</taxon>
        <taxon>Lophotrochozoa</taxon>
        <taxon>Platyhelminthes</taxon>
        <taxon>Trematoda</taxon>
        <taxon>Digenea</taxon>
        <taxon>Plagiorchiida</taxon>
        <taxon>Troglotremata</taxon>
        <taxon>Troglotrematidae</taxon>
        <taxon>Paragonimus</taxon>
    </lineage>
</organism>
<keyword evidence="5 7" id="KW-0472">Membrane</keyword>
<reference evidence="8" key="1">
    <citation type="submission" date="2019-07" db="EMBL/GenBank/DDBJ databases">
        <title>Annotation for the trematode Paragonimus miyazaki's.</title>
        <authorList>
            <person name="Choi Y.-J."/>
        </authorList>
    </citation>
    <scope>NUCLEOTIDE SEQUENCE</scope>
    <source>
        <strain evidence="8">Japan</strain>
    </source>
</reference>
<dbReference type="PANTHER" id="PTHR19139:SF199">
    <property type="entry name" value="MIP17260P"/>
    <property type="match status" value="1"/>
</dbReference>
<keyword evidence="3 6" id="KW-0812">Transmembrane</keyword>
<dbReference type="InterPro" id="IPR034294">
    <property type="entry name" value="Aquaporin_transptr"/>
</dbReference>
<feature type="transmembrane region" description="Helical" evidence="7">
    <location>
        <begin position="12"/>
        <end position="36"/>
    </location>
</feature>
<feature type="transmembrane region" description="Helical" evidence="7">
    <location>
        <begin position="129"/>
        <end position="154"/>
    </location>
</feature>